<evidence type="ECO:0000256" key="4">
    <source>
        <dbReference type="ARBA" id="ARBA00022692"/>
    </source>
</evidence>
<comment type="caution">
    <text evidence="10">The sequence shown here is derived from an EMBL/GenBank/DDBJ whole genome shotgun (WGS) entry which is preliminary data.</text>
</comment>
<gene>
    <name evidence="10" type="ORF">DNG_05116</name>
</gene>
<feature type="transmembrane region" description="Helical" evidence="8">
    <location>
        <begin position="228"/>
        <end position="250"/>
    </location>
</feature>
<feature type="transmembrane region" description="Helical" evidence="8">
    <location>
        <begin position="108"/>
        <end position="128"/>
    </location>
</feature>
<feature type="compositionally biased region" description="Polar residues" evidence="7">
    <location>
        <begin position="10"/>
        <end position="22"/>
    </location>
</feature>
<evidence type="ECO:0000256" key="2">
    <source>
        <dbReference type="ARBA" id="ARBA00008335"/>
    </source>
</evidence>
<dbReference type="Gene3D" id="1.20.1250.20">
    <property type="entry name" value="MFS general substrate transporter like domains"/>
    <property type="match status" value="2"/>
</dbReference>
<evidence type="ECO:0000256" key="3">
    <source>
        <dbReference type="ARBA" id="ARBA00022448"/>
    </source>
</evidence>
<feature type="transmembrane region" description="Helical" evidence="8">
    <location>
        <begin position="478"/>
        <end position="505"/>
    </location>
</feature>
<feature type="transmembrane region" description="Helical" evidence="8">
    <location>
        <begin position="554"/>
        <end position="575"/>
    </location>
</feature>
<feature type="transmembrane region" description="Helical" evidence="8">
    <location>
        <begin position="444"/>
        <end position="466"/>
    </location>
</feature>
<feature type="transmembrane region" description="Helical" evidence="8">
    <location>
        <begin position="419"/>
        <end position="438"/>
    </location>
</feature>
<evidence type="ECO:0000313" key="10">
    <source>
        <dbReference type="EMBL" id="SPO02443.1"/>
    </source>
</evidence>
<dbReference type="PANTHER" id="PTHR23501:SF3">
    <property type="entry name" value="MAJOR FACILITATOR SUPERFAMILY (MFS) PROFILE DOMAIN-CONTAINING PROTEIN"/>
    <property type="match status" value="1"/>
</dbReference>
<dbReference type="AlphaFoldDB" id="A0AAE8SV72"/>
<dbReference type="InterPro" id="IPR011701">
    <property type="entry name" value="MFS"/>
</dbReference>
<feature type="domain" description="Major facilitator superfamily (MFS) profile" evidence="9">
    <location>
        <begin position="75"/>
        <end position="543"/>
    </location>
</feature>
<protein>
    <submittedName>
        <fullName evidence="10">Related to major facilitator MirA</fullName>
    </submittedName>
</protein>
<evidence type="ECO:0000256" key="1">
    <source>
        <dbReference type="ARBA" id="ARBA00004141"/>
    </source>
</evidence>
<keyword evidence="11" id="KW-1185">Reference proteome</keyword>
<accession>A0AAE8SV72</accession>
<dbReference type="Proteomes" id="UP001187682">
    <property type="component" value="Unassembled WGS sequence"/>
</dbReference>
<dbReference type="InterPro" id="IPR020846">
    <property type="entry name" value="MFS_dom"/>
</dbReference>
<dbReference type="EMBL" id="ONZQ02000006">
    <property type="protein sequence ID" value="SPO02443.1"/>
    <property type="molecule type" value="Genomic_DNA"/>
</dbReference>
<dbReference type="InterPro" id="IPR036259">
    <property type="entry name" value="MFS_trans_sf"/>
</dbReference>
<dbReference type="PANTHER" id="PTHR23501">
    <property type="entry name" value="MAJOR FACILITATOR SUPERFAMILY"/>
    <property type="match status" value="1"/>
</dbReference>
<organism evidence="10 11">
    <name type="scientific">Cephalotrichum gorgonifer</name>
    <dbReference type="NCBI Taxonomy" id="2041049"/>
    <lineage>
        <taxon>Eukaryota</taxon>
        <taxon>Fungi</taxon>
        <taxon>Dikarya</taxon>
        <taxon>Ascomycota</taxon>
        <taxon>Pezizomycotina</taxon>
        <taxon>Sordariomycetes</taxon>
        <taxon>Hypocreomycetidae</taxon>
        <taxon>Microascales</taxon>
        <taxon>Microascaceae</taxon>
        <taxon>Cephalotrichum</taxon>
    </lineage>
</organism>
<reference evidence="10" key="1">
    <citation type="submission" date="2018-03" db="EMBL/GenBank/DDBJ databases">
        <authorList>
            <person name="Guldener U."/>
        </authorList>
    </citation>
    <scope>NUCLEOTIDE SEQUENCE</scope>
</reference>
<proteinExistence type="inferred from homology"/>
<evidence type="ECO:0000256" key="6">
    <source>
        <dbReference type="ARBA" id="ARBA00023136"/>
    </source>
</evidence>
<evidence type="ECO:0000313" key="11">
    <source>
        <dbReference type="Proteomes" id="UP001187682"/>
    </source>
</evidence>
<evidence type="ECO:0000259" key="9">
    <source>
        <dbReference type="PROSITE" id="PS50850"/>
    </source>
</evidence>
<dbReference type="GO" id="GO:0022857">
    <property type="term" value="F:transmembrane transporter activity"/>
    <property type="evidence" value="ECO:0007669"/>
    <property type="project" value="InterPro"/>
</dbReference>
<evidence type="ECO:0000256" key="7">
    <source>
        <dbReference type="SAM" id="MobiDB-lite"/>
    </source>
</evidence>
<feature type="region of interest" description="Disordered" evidence="7">
    <location>
        <begin position="1"/>
        <end position="39"/>
    </location>
</feature>
<comment type="subcellular location">
    <subcellularLocation>
        <location evidence="1">Membrane</location>
        <topology evidence="1">Multi-pass membrane protein</topology>
    </subcellularLocation>
</comment>
<feature type="transmembrane region" description="Helical" evidence="8">
    <location>
        <begin position="197"/>
        <end position="216"/>
    </location>
</feature>
<evidence type="ECO:0000256" key="8">
    <source>
        <dbReference type="SAM" id="Phobius"/>
    </source>
</evidence>
<evidence type="ECO:0000256" key="5">
    <source>
        <dbReference type="ARBA" id="ARBA00022989"/>
    </source>
</evidence>
<feature type="transmembrane region" description="Helical" evidence="8">
    <location>
        <begin position="393"/>
        <end position="412"/>
    </location>
</feature>
<name>A0AAE8SV72_9PEZI</name>
<comment type="similarity">
    <text evidence="2">Belongs to the major facilitator superfamily.</text>
</comment>
<keyword evidence="6 8" id="KW-0472">Membrane</keyword>
<feature type="transmembrane region" description="Helical" evidence="8">
    <location>
        <begin position="314"/>
        <end position="332"/>
    </location>
</feature>
<dbReference type="SUPFAM" id="SSF103473">
    <property type="entry name" value="MFS general substrate transporter"/>
    <property type="match status" value="2"/>
</dbReference>
<keyword evidence="4 8" id="KW-0812">Transmembrane</keyword>
<sequence length="591" mass="64701">MRFFSHRSMETSATHNNVTISEKQAGEIPDATAPRGNLRSHAQQDQKLVGGDLQDGVAKVEAATIIWTKRDLITAYILIWLIYFITSTEEVTVRALTPFVTSSFGRHSLTATTTIMSSIIAGLSKLPLAKIMDTWGRPQGLALSLALWVLGFIMMATCRNVETYAAAQVFSVTGAQAVSYCITIFVADTSTLKSRGLMLAFATSPYIATTWIGGPISDSLLAGPGWRWGFGIWAIITPVVVLPLIFLFLANQRRAERAGLLDQRSKRAFSARGAVDYLIEVDLLGILILAGGMALFLLPLSLYSYQGREWESPMIIAMLVVGLVLLATFPLYEKFLAPVKFIPLHLLGDRTVLLAGIMIFFVFFSSAIWGSYFNSMLVVVWYQSVTQATYISNIYRVGSCFSGLVIGALIRWSGRFKWVATYFALPLMILGVGLLIHFRLPDQSIGLVIMTQIFVAFSGGPTVIAAEMAMMAPVGRQYVAVIIAILDLFGSMGTAVGSTVAAAIWTGDFKNRLGTHIGDPGTVNKVYQSLYTQLAYKMGDPIREGINLAYGDTQRLMCVASTACLGCAWIASWFWRDIRIKDISQVKGTVV</sequence>
<dbReference type="Pfam" id="PF07690">
    <property type="entry name" value="MFS_1"/>
    <property type="match status" value="1"/>
</dbReference>
<dbReference type="FunFam" id="1.20.1250.20:FF:000284">
    <property type="entry name" value="Siderophore iron transporter mirB"/>
    <property type="match status" value="1"/>
</dbReference>
<dbReference type="GO" id="GO:0005886">
    <property type="term" value="C:plasma membrane"/>
    <property type="evidence" value="ECO:0007669"/>
    <property type="project" value="TreeGrafter"/>
</dbReference>
<feature type="transmembrane region" description="Helical" evidence="8">
    <location>
        <begin position="140"/>
        <end position="157"/>
    </location>
</feature>
<dbReference type="PROSITE" id="PS50850">
    <property type="entry name" value="MFS"/>
    <property type="match status" value="1"/>
</dbReference>
<feature type="transmembrane region" description="Helical" evidence="8">
    <location>
        <begin position="72"/>
        <end position="88"/>
    </location>
</feature>
<feature type="transmembrane region" description="Helical" evidence="8">
    <location>
        <begin position="277"/>
        <end position="302"/>
    </location>
</feature>
<feature type="transmembrane region" description="Helical" evidence="8">
    <location>
        <begin position="163"/>
        <end position="185"/>
    </location>
</feature>
<keyword evidence="3" id="KW-0813">Transport</keyword>
<keyword evidence="5 8" id="KW-1133">Transmembrane helix</keyword>
<feature type="transmembrane region" description="Helical" evidence="8">
    <location>
        <begin position="352"/>
        <end position="373"/>
    </location>
</feature>